<gene>
    <name evidence="2" type="ORF">DZC73_20955</name>
</gene>
<dbReference type="RefSeq" id="WP_124542339.1">
    <property type="nucleotide sequence ID" value="NZ_QUSW01000006.1"/>
</dbReference>
<comment type="caution">
    <text evidence="2">The sequence shown here is derived from an EMBL/GenBank/DDBJ whole genome shotgun (WGS) entry which is preliminary data.</text>
</comment>
<feature type="signal peptide" evidence="1">
    <location>
        <begin position="1"/>
        <end position="24"/>
    </location>
</feature>
<reference evidence="2 3" key="2">
    <citation type="submission" date="2018-12" db="EMBL/GenBank/DDBJ databases">
        <title>Rhizobacter gummiphilus sp. nov., a rubber-degrading bacterium isolated from the soil of a botanical garden in Japan.</title>
        <authorList>
            <person name="Shunsuke S.S."/>
        </authorList>
    </citation>
    <scope>NUCLEOTIDE SEQUENCE [LARGE SCALE GENOMIC DNA]</scope>
    <source>
        <strain evidence="2 3">S-16</strain>
    </source>
</reference>
<organism evidence="2 3">
    <name type="scientific">Piscinibacter terrae</name>
    <dbReference type="NCBI Taxonomy" id="2496871"/>
    <lineage>
        <taxon>Bacteria</taxon>
        <taxon>Pseudomonadati</taxon>
        <taxon>Pseudomonadota</taxon>
        <taxon>Betaproteobacteria</taxon>
        <taxon>Burkholderiales</taxon>
        <taxon>Sphaerotilaceae</taxon>
        <taxon>Piscinibacter</taxon>
    </lineage>
</organism>
<name>A0A3N7HKY2_9BURK</name>
<dbReference type="Proteomes" id="UP000267464">
    <property type="component" value="Unassembled WGS sequence"/>
</dbReference>
<sequence>MFFSTMKRLAGLLLCLLVSGAAWSHELPDNRATLVLRDGTHLSMTLFVDYTQALHRILAPQKKRQEFLMLYAAMAPQQFEEALGRAQAKFEAAVNVALPSGGQVRLSRWNWPAALTVQQSLREQLMQAMVAEPGHPHVSLAEIRAEARLQQEASTMRVQFPQEFGKVLVVSYRPNQVWVEAKAGDIRF</sequence>
<keyword evidence="1" id="KW-0732">Signal</keyword>
<dbReference type="OrthoDB" id="8908058at2"/>
<reference evidence="2 3" key="1">
    <citation type="submission" date="2018-08" db="EMBL/GenBank/DDBJ databases">
        <authorList>
            <person name="Khan S.A."/>
            <person name="Jeon C.O."/>
            <person name="Chun B.H."/>
            <person name="Jeong S.E."/>
        </authorList>
    </citation>
    <scope>NUCLEOTIDE SEQUENCE [LARGE SCALE GENOMIC DNA]</scope>
    <source>
        <strain evidence="2 3">S-16</strain>
    </source>
</reference>
<dbReference type="EMBL" id="QUSW01000006">
    <property type="protein sequence ID" value="RQP22768.1"/>
    <property type="molecule type" value="Genomic_DNA"/>
</dbReference>
<evidence type="ECO:0000313" key="3">
    <source>
        <dbReference type="Proteomes" id="UP000267464"/>
    </source>
</evidence>
<proteinExistence type="predicted"/>
<feature type="chain" id="PRO_5017982517" evidence="1">
    <location>
        <begin position="25"/>
        <end position="188"/>
    </location>
</feature>
<keyword evidence="3" id="KW-1185">Reference proteome</keyword>
<dbReference type="AlphaFoldDB" id="A0A3N7HKY2"/>
<accession>A0A3N7HKY2</accession>
<evidence type="ECO:0000313" key="2">
    <source>
        <dbReference type="EMBL" id="RQP22768.1"/>
    </source>
</evidence>
<evidence type="ECO:0000256" key="1">
    <source>
        <dbReference type="SAM" id="SignalP"/>
    </source>
</evidence>
<protein>
    <submittedName>
        <fullName evidence="2">Uncharacterized protein</fullName>
    </submittedName>
</protein>